<protein>
    <submittedName>
        <fullName evidence="2">Uncharacterized protein</fullName>
    </submittedName>
</protein>
<feature type="compositionally biased region" description="Basic residues" evidence="1">
    <location>
        <begin position="27"/>
        <end position="36"/>
    </location>
</feature>
<dbReference type="AlphaFoldDB" id="A0A392UA99"/>
<sequence length="61" mass="7055">EVKNLAHDNAQTLRRSVTSPKVVPSRGKLRCRRNRARTLNSRLANQPIDEGYKKGERKRDL</sequence>
<feature type="region of interest" description="Disordered" evidence="1">
    <location>
        <begin position="1"/>
        <end position="61"/>
    </location>
</feature>
<keyword evidence="3" id="KW-1185">Reference proteome</keyword>
<evidence type="ECO:0000313" key="3">
    <source>
        <dbReference type="Proteomes" id="UP000265520"/>
    </source>
</evidence>
<accession>A0A392UA99</accession>
<proteinExistence type="predicted"/>
<evidence type="ECO:0000313" key="2">
    <source>
        <dbReference type="EMBL" id="MCI68655.1"/>
    </source>
</evidence>
<dbReference type="Proteomes" id="UP000265520">
    <property type="component" value="Unassembled WGS sequence"/>
</dbReference>
<organism evidence="2 3">
    <name type="scientific">Trifolium medium</name>
    <dbReference type="NCBI Taxonomy" id="97028"/>
    <lineage>
        <taxon>Eukaryota</taxon>
        <taxon>Viridiplantae</taxon>
        <taxon>Streptophyta</taxon>
        <taxon>Embryophyta</taxon>
        <taxon>Tracheophyta</taxon>
        <taxon>Spermatophyta</taxon>
        <taxon>Magnoliopsida</taxon>
        <taxon>eudicotyledons</taxon>
        <taxon>Gunneridae</taxon>
        <taxon>Pentapetalae</taxon>
        <taxon>rosids</taxon>
        <taxon>fabids</taxon>
        <taxon>Fabales</taxon>
        <taxon>Fabaceae</taxon>
        <taxon>Papilionoideae</taxon>
        <taxon>50 kb inversion clade</taxon>
        <taxon>NPAAA clade</taxon>
        <taxon>Hologalegina</taxon>
        <taxon>IRL clade</taxon>
        <taxon>Trifolieae</taxon>
        <taxon>Trifolium</taxon>
    </lineage>
</organism>
<dbReference type="EMBL" id="LXQA010740411">
    <property type="protein sequence ID" value="MCI68655.1"/>
    <property type="molecule type" value="Genomic_DNA"/>
</dbReference>
<name>A0A392UA99_9FABA</name>
<feature type="non-terminal residue" evidence="2">
    <location>
        <position position="1"/>
    </location>
</feature>
<reference evidence="2 3" key="1">
    <citation type="journal article" date="2018" name="Front. Plant Sci.">
        <title>Red Clover (Trifolium pratense) and Zigzag Clover (T. medium) - A Picture of Genomic Similarities and Differences.</title>
        <authorList>
            <person name="Dluhosova J."/>
            <person name="Istvanek J."/>
            <person name="Nedelnik J."/>
            <person name="Repkova J."/>
        </authorList>
    </citation>
    <scope>NUCLEOTIDE SEQUENCE [LARGE SCALE GENOMIC DNA]</scope>
    <source>
        <strain evidence="3">cv. 10/8</strain>
        <tissue evidence="2">Leaf</tissue>
    </source>
</reference>
<feature type="compositionally biased region" description="Basic and acidic residues" evidence="1">
    <location>
        <begin position="50"/>
        <end position="61"/>
    </location>
</feature>
<evidence type="ECO:0000256" key="1">
    <source>
        <dbReference type="SAM" id="MobiDB-lite"/>
    </source>
</evidence>
<comment type="caution">
    <text evidence="2">The sequence shown here is derived from an EMBL/GenBank/DDBJ whole genome shotgun (WGS) entry which is preliminary data.</text>
</comment>
<feature type="compositionally biased region" description="Polar residues" evidence="1">
    <location>
        <begin position="9"/>
        <end position="19"/>
    </location>
</feature>